<dbReference type="Proteomes" id="UP000005481">
    <property type="component" value="Unassembled WGS sequence"/>
</dbReference>
<dbReference type="EMBL" id="AGCJ01000030">
    <property type="protein sequence ID" value="EHM41690.1"/>
    <property type="molecule type" value="Genomic_DNA"/>
</dbReference>
<gene>
    <name evidence="1" type="ORF">HMPREF0080_00912</name>
</gene>
<evidence type="ECO:0000313" key="1">
    <source>
        <dbReference type="EMBL" id="EHM41690.1"/>
    </source>
</evidence>
<name>G9YGZ2_9FIRM</name>
<comment type="caution">
    <text evidence="1">The sequence shown here is derived from an EMBL/GenBank/DDBJ whole genome shotgun (WGS) entry which is preliminary data.</text>
</comment>
<keyword evidence="2" id="KW-1185">Reference proteome</keyword>
<protein>
    <submittedName>
        <fullName evidence="1">Uncharacterized protein</fullName>
    </submittedName>
</protein>
<sequence>MTPVASAAGVFFTRKTVLYINIYFCIFLYSQRCGIITPGEVI</sequence>
<reference evidence="1 2" key="1">
    <citation type="submission" date="2011-08" db="EMBL/GenBank/DDBJ databases">
        <authorList>
            <person name="Weinstock G."/>
            <person name="Sodergren E."/>
            <person name="Clifton S."/>
            <person name="Fulton L."/>
            <person name="Fulton B."/>
            <person name="Courtney L."/>
            <person name="Fronick C."/>
            <person name="Harrison M."/>
            <person name="Strong C."/>
            <person name="Farmer C."/>
            <person name="Delahaunty K."/>
            <person name="Markovic C."/>
            <person name="Hall O."/>
            <person name="Minx P."/>
            <person name="Tomlinson C."/>
            <person name="Mitreva M."/>
            <person name="Hou S."/>
            <person name="Chen J."/>
            <person name="Wollam A."/>
            <person name="Pepin K.H."/>
            <person name="Johnson M."/>
            <person name="Bhonagiri V."/>
            <person name="Zhang X."/>
            <person name="Suruliraj S."/>
            <person name="Warren W."/>
            <person name="Chinwalla A."/>
            <person name="Mardis E.R."/>
            <person name="Wilson R.K."/>
        </authorList>
    </citation>
    <scope>NUCLEOTIDE SEQUENCE [LARGE SCALE GENOMIC DNA]</scope>
    <source>
        <strain evidence="1 2">F0357</strain>
    </source>
</reference>
<evidence type="ECO:0000313" key="2">
    <source>
        <dbReference type="Proteomes" id="UP000005481"/>
    </source>
</evidence>
<dbReference type="AlphaFoldDB" id="G9YGZ2"/>
<accession>G9YGZ2</accession>
<proteinExistence type="predicted"/>
<organism evidence="1 2">
    <name type="scientific">Anaeroglobus geminatus F0357</name>
    <dbReference type="NCBI Taxonomy" id="861450"/>
    <lineage>
        <taxon>Bacteria</taxon>
        <taxon>Bacillati</taxon>
        <taxon>Bacillota</taxon>
        <taxon>Negativicutes</taxon>
        <taxon>Veillonellales</taxon>
        <taxon>Veillonellaceae</taxon>
        <taxon>Anaeroglobus</taxon>
    </lineage>
</organism>
<dbReference type="HOGENOM" id="CLU_3246380_0_0_9"/>